<dbReference type="Pfam" id="PF01522">
    <property type="entry name" value="Polysacc_deac_1"/>
    <property type="match status" value="1"/>
</dbReference>
<protein>
    <submittedName>
        <fullName evidence="2">Bifunctional xylanase/deacetylase</fullName>
    </submittedName>
</protein>
<keyword evidence="2" id="KW-0624">Polysaccharide degradation</keyword>
<gene>
    <name evidence="2" type="primary">xynD</name>
    <name evidence="2" type="ORF">Pla163_20470</name>
</gene>
<dbReference type="GO" id="GO:0016810">
    <property type="term" value="F:hydrolase activity, acting on carbon-nitrogen (but not peptide) bonds"/>
    <property type="evidence" value="ECO:0007669"/>
    <property type="project" value="InterPro"/>
</dbReference>
<dbReference type="GO" id="GO:0016798">
    <property type="term" value="F:hydrolase activity, acting on glycosyl bonds"/>
    <property type="evidence" value="ECO:0007669"/>
    <property type="project" value="UniProtKB-KW"/>
</dbReference>
<keyword evidence="2" id="KW-0378">Hydrolase</keyword>
<evidence type="ECO:0000313" key="3">
    <source>
        <dbReference type="Proteomes" id="UP000319342"/>
    </source>
</evidence>
<name>A0A518D0D0_9BACT</name>
<dbReference type="Proteomes" id="UP000319342">
    <property type="component" value="Chromosome"/>
</dbReference>
<feature type="domain" description="NodB homology" evidence="1">
    <location>
        <begin position="26"/>
        <end position="285"/>
    </location>
</feature>
<dbReference type="InterPro" id="IPR022560">
    <property type="entry name" value="DUF3473"/>
</dbReference>
<sequence>MSSTTTSRLNAISFDVEEFFQVANLREHYARDDWEHVDSRIDRGMDAILECLARRDARATFFFLGWVAERRPDLVRACLDGGHEVQSHGYEHTFLFDLDRASLAADLERTEKALVAAGAPRPTGFRASTFTLTRETFWAVDVLIERGYRYDSSIHPISHPTYGIPDFEPGISRIETDAGSLVEFPVSTLRAAGRNLPVGGGGYFRLLPGWATRMAVRSVRRAGHPANLYLHPWEFDPKQPRVPAPALKKLRHYLNLDRTLARLDALLAAQPFAGLGEVLGERGWL</sequence>
<dbReference type="PANTHER" id="PTHR47561">
    <property type="entry name" value="POLYSACCHARIDE DEACETYLASE FAMILY PROTEIN (AFU_ORTHOLOGUE AFUA_6G05030)"/>
    <property type="match status" value="1"/>
</dbReference>
<keyword evidence="2" id="KW-0858">Xylan degradation</keyword>
<dbReference type="PANTHER" id="PTHR47561:SF1">
    <property type="entry name" value="POLYSACCHARIDE DEACETYLASE FAMILY PROTEIN (AFU_ORTHOLOGUE AFUA_6G05030)"/>
    <property type="match status" value="1"/>
</dbReference>
<dbReference type="InterPro" id="IPR014344">
    <property type="entry name" value="XrtA_polysacc_deacetyl"/>
</dbReference>
<dbReference type="Pfam" id="PF11959">
    <property type="entry name" value="DUF3473"/>
    <property type="match status" value="1"/>
</dbReference>
<dbReference type="SUPFAM" id="SSF88713">
    <property type="entry name" value="Glycoside hydrolase/deacetylase"/>
    <property type="match status" value="1"/>
</dbReference>
<dbReference type="InterPro" id="IPR045235">
    <property type="entry name" value="PuuE_HpPgdA-like"/>
</dbReference>
<keyword evidence="3" id="KW-1185">Reference proteome</keyword>
<keyword evidence="2" id="KW-0326">Glycosidase</keyword>
<dbReference type="PROSITE" id="PS51677">
    <property type="entry name" value="NODB"/>
    <property type="match status" value="1"/>
</dbReference>
<dbReference type="Gene3D" id="3.20.20.370">
    <property type="entry name" value="Glycoside hydrolase/deacetylase"/>
    <property type="match status" value="1"/>
</dbReference>
<evidence type="ECO:0000259" key="1">
    <source>
        <dbReference type="PROSITE" id="PS51677"/>
    </source>
</evidence>
<dbReference type="CDD" id="cd10941">
    <property type="entry name" value="CE4_PuuE_HpPgdA_like_2"/>
    <property type="match status" value="1"/>
</dbReference>
<dbReference type="AlphaFoldDB" id="A0A518D0D0"/>
<dbReference type="RefSeq" id="WP_145187326.1">
    <property type="nucleotide sequence ID" value="NZ_CP036290.1"/>
</dbReference>
<evidence type="ECO:0000313" key="2">
    <source>
        <dbReference type="EMBL" id="QDU84927.1"/>
    </source>
</evidence>
<proteinExistence type="predicted"/>
<dbReference type="EMBL" id="CP036290">
    <property type="protein sequence ID" value="QDU84927.1"/>
    <property type="molecule type" value="Genomic_DNA"/>
</dbReference>
<reference evidence="2 3" key="1">
    <citation type="submission" date="2019-02" db="EMBL/GenBank/DDBJ databases">
        <title>Deep-cultivation of Planctomycetes and their phenomic and genomic characterization uncovers novel biology.</title>
        <authorList>
            <person name="Wiegand S."/>
            <person name="Jogler M."/>
            <person name="Boedeker C."/>
            <person name="Pinto D."/>
            <person name="Vollmers J."/>
            <person name="Rivas-Marin E."/>
            <person name="Kohn T."/>
            <person name="Peeters S.H."/>
            <person name="Heuer A."/>
            <person name="Rast P."/>
            <person name="Oberbeckmann S."/>
            <person name="Bunk B."/>
            <person name="Jeske O."/>
            <person name="Meyerdierks A."/>
            <person name="Storesund J.E."/>
            <person name="Kallscheuer N."/>
            <person name="Luecker S."/>
            <person name="Lage O.M."/>
            <person name="Pohl T."/>
            <person name="Merkel B.J."/>
            <person name="Hornburger P."/>
            <person name="Mueller R.-W."/>
            <person name="Bruemmer F."/>
            <person name="Labrenz M."/>
            <person name="Spormann A.M."/>
            <person name="Op den Camp H."/>
            <person name="Overmann J."/>
            <person name="Amann R."/>
            <person name="Jetten M.S.M."/>
            <person name="Mascher T."/>
            <person name="Medema M.H."/>
            <person name="Devos D.P."/>
            <person name="Kaster A.-K."/>
            <person name="Ovreas L."/>
            <person name="Rohde M."/>
            <person name="Galperin M.Y."/>
            <person name="Jogler C."/>
        </authorList>
    </citation>
    <scope>NUCLEOTIDE SEQUENCE [LARGE SCALE GENOMIC DNA]</scope>
    <source>
        <strain evidence="2 3">Pla163</strain>
    </source>
</reference>
<dbReference type="InterPro" id="IPR002509">
    <property type="entry name" value="NODB_dom"/>
</dbReference>
<dbReference type="NCBIfam" id="TIGR03006">
    <property type="entry name" value="pepcterm_polyde"/>
    <property type="match status" value="1"/>
</dbReference>
<dbReference type="InterPro" id="IPR011330">
    <property type="entry name" value="Glyco_hydro/deAcase_b/a-brl"/>
</dbReference>
<keyword evidence="2" id="KW-0119">Carbohydrate metabolism</keyword>
<accession>A0A518D0D0</accession>
<dbReference type="OrthoDB" id="258610at2"/>
<organism evidence="2 3">
    <name type="scientific">Rohdeia mirabilis</name>
    <dbReference type="NCBI Taxonomy" id="2528008"/>
    <lineage>
        <taxon>Bacteria</taxon>
        <taxon>Pseudomonadati</taxon>
        <taxon>Planctomycetota</taxon>
        <taxon>Planctomycetia</taxon>
        <taxon>Planctomycetia incertae sedis</taxon>
        <taxon>Rohdeia</taxon>
    </lineage>
</organism>
<dbReference type="GO" id="GO:0045493">
    <property type="term" value="P:xylan catabolic process"/>
    <property type="evidence" value="ECO:0007669"/>
    <property type="project" value="UniProtKB-KW"/>
</dbReference>